<keyword evidence="2" id="KW-0812">Transmembrane</keyword>
<dbReference type="Proteomes" id="UP001642502">
    <property type="component" value="Unassembled WGS sequence"/>
</dbReference>
<feature type="region of interest" description="Disordered" evidence="1">
    <location>
        <begin position="372"/>
        <end position="397"/>
    </location>
</feature>
<feature type="region of interest" description="Disordered" evidence="1">
    <location>
        <begin position="159"/>
        <end position="287"/>
    </location>
</feature>
<feature type="compositionally biased region" description="Polar residues" evidence="1">
    <location>
        <begin position="455"/>
        <end position="467"/>
    </location>
</feature>
<feature type="region of interest" description="Disordered" evidence="1">
    <location>
        <begin position="473"/>
        <end position="492"/>
    </location>
</feature>
<accession>A0ABP0DLA4</accession>
<evidence type="ECO:0000256" key="2">
    <source>
        <dbReference type="SAM" id="Phobius"/>
    </source>
</evidence>
<comment type="caution">
    <text evidence="3">The sequence shown here is derived from an EMBL/GenBank/DDBJ whole genome shotgun (WGS) entry which is preliminary data.</text>
</comment>
<dbReference type="EMBL" id="CAWUON010000043">
    <property type="protein sequence ID" value="CAK7269063.1"/>
    <property type="molecule type" value="Genomic_DNA"/>
</dbReference>
<feature type="compositionally biased region" description="Basic and acidic residues" evidence="1">
    <location>
        <begin position="159"/>
        <end position="188"/>
    </location>
</feature>
<feature type="transmembrane region" description="Helical" evidence="2">
    <location>
        <begin position="12"/>
        <end position="38"/>
    </location>
</feature>
<keyword evidence="4" id="KW-1185">Reference proteome</keyword>
<name>A0ABP0DLA4_9PEZI</name>
<feature type="compositionally biased region" description="Basic residues" evidence="1">
    <location>
        <begin position="195"/>
        <end position="205"/>
    </location>
</feature>
<feature type="compositionally biased region" description="Polar residues" evidence="1">
    <location>
        <begin position="263"/>
        <end position="287"/>
    </location>
</feature>
<keyword evidence="2" id="KW-1133">Transmembrane helix</keyword>
<evidence type="ECO:0000256" key="1">
    <source>
        <dbReference type="SAM" id="MobiDB-lite"/>
    </source>
</evidence>
<feature type="compositionally biased region" description="Basic and acidic residues" evidence="1">
    <location>
        <begin position="439"/>
        <end position="453"/>
    </location>
</feature>
<feature type="region of interest" description="Disordered" evidence="1">
    <location>
        <begin position="431"/>
        <end position="467"/>
    </location>
</feature>
<organism evidence="3 4">
    <name type="scientific">Sporothrix epigloea</name>
    <dbReference type="NCBI Taxonomy" id="1892477"/>
    <lineage>
        <taxon>Eukaryota</taxon>
        <taxon>Fungi</taxon>
        <taxon>Dikarya</taxon>
        <taxon>Ascomycota</taxon>
        <taxon>Pezizomycotina</taxon>
        <taxon>Sordariomycetes</taxon>
        <taxon>Sordariomycetidae</taxon>
        <taxon>Ophiostomatales</taxon>
        <taxon>Ophiostomataceae</taxon>
        <taxon>Sporothrix</taxon>
    </lineage>
</organism>
<gene>
    <name evidence="3" type="ORF">SEPCBS119000_003380</name>
</gene>
<reference evidence="3 4" key="1">
    <citation type="submission" date="2024-01" db="EMBL/GenBank/DDBJ databases">
        <authorList>
            <person name="Allen C."/>
            <person name="Tagirdzhanova G."/>
        </authorList>
    </citation>
    <scope>NUCLEOTIDE SEQUENCE [LARGE SCALE GENOMIC DNA]</scope>
    <source>
        <strain evidence="3 4">CBS 119000</strain>
    </source>
</reference>
<protein>
    <submittedName>
        <fullName evidence="3">Uncharacterized protein</fullName>
    </submittedName>
</protein>
<proteinExistence type="predicted"/>
<evidence type="ECO:0000313" key="3">
    <source>
        <dbReference type="EMBL" id="CAK7269063.1"/>
    </source>
</evidence>
<keyword evidence="2" id="KW-0472">Membrane</keyword>
<evidence type="ECO:0000313" key="4">
    <source>
        <dbReference type="Proteomes" id="UP001642502"/>
    </source>
</evidence>
<feature type="compositionally biased region" description="Polar residues" evidence="1">
    <location>
        <begin position="473"/>
        <end position="488"/>
    </location>
</feature>
<sequence>MQPLFAVHNHVSLLSVTIAPSTFLAALTLVFVFISLYLPRLPSLPRFFSFGPRSSNNKDSKNAALSGQQQHIDSKFVDDNSDSLDVWRWRNKEHRNNIDWRHRQLPPLPPPPFRPLLQERSYVEAEDFTKAETVAYDRKSGRRSDRQWSYRKEIRAAKETKELKDREKERKRAEKASQRPRLDRKIEKSLTASRDKRHIKTRTHVRNISFKDLPTSKQEAMPRVGSPLESWDASNPAFDPSNNRLVMPSPSPYREHSPHQTRLPHNQENEYQSPKQTPGLQPMHSSCLETDEEGTESINGSDFASGFNPPAWNRLENDDHSLGLWHKQANMLDSSAWASRSDPDSEQCRETGQQVLLPQSSVPSHVVSSRFRKPARGPWDYGHGKLSSRSSSPGYNSEEDAFVNEVLGSEADDDLKVREAGHALVNEALGIPLPGNWDSGRESTSKPKQDYAKELQSQASTSNQVKPTLTFSEDASRQNSGNHSQSNAHAKVNQRKLGKLRYLNVRNWVPLITRSWTITLLAAIVAILSAGAVRGIVHASASRPVPDLVKVAGVARSFAPLIQYSENAVVQVHDLEATGIAVWDLGESVRLSNLTSAPIIVQELDELSDSLRTAAMELTRFLANIDGDIDGILIVMEWAQREISQLQHPPASSSAAVPVMNLFNVVYDSFYSTLTYAGVLENAAGSPTTAALVVTALFGESGVQRTHATLHRTFNEFLGVLEEAVTSELHHSLALFALFESIDRQYVNLKRTVAREASKQDGLRADMLASLWTRILGPSAAATAKFEYNRELLRDLRDKTVHNMRALTEHNRRLLSLKTSLESLRRKLVSPLVRSVSSSTLTLEEQIRGLEDVGVYLAEVRSRQKGKLLEAR</sequence>